<name>A0A2T5JTA0_9RHOB</name>
<comment type="caution">
    <text evidence="1">The sequence shown here is derived from an EMBL/GenBank/DDBJ whole genome shotgun (WGS) entry which is preliminary data.</text>
</comment>
<proteinExistence type="predicted"/>
<evidence type="ECO:0000313" key="1">
    <source>
        <dbReference type="EMBL" id="PTR13394.1"/>
    </source>
</evidence>
<dbReference type="AlphaFoldDB" id="A0A2T5JTA0"/>
<dbReference type="Proteomes" id="UP000244060">
    <property type="component" value="Unassembled WGS sequence"/>
</dbReference>
<dbReference type="EMBL" id="QAOT01000022">
    <property type="protein sequence ID" value="PTR13394.1"/>
    <property type="molecule type" value="Genomic_DNA"/>
</dbReference>
<dbReference type="OrthoDB" id="9992705at2"/>
<reference evidence="1 2" key="1">
    <citation type="submission" date="2018-04" db="EMBL/GenBank/DDBJ databases">
        <title>Genomic Encyclopedia of Type Strains, Phase III (KMG-III): the genomes of soil and plant-associated and newly described type strains.</title>
        <authorList>
            <person name="Whitman W."/>
        </authorList>
    </citation>
    <scope>NUCLEOTIDE SEQUENCE [LARGE SCALE GENOMIC DNA]</scope>
    <source>
        <strain evidence="1 2">KA25</strain>
    </source>
</reference>
<dbReference type="RefSeq" id="WP_108222306.1">
    <property type="nucleotide sequence ID" value="NZ_QAOT01000022.1"/>
</dbReference>
<evidence type="ECO:0000313" key="2">
    <source>
        <dbReference type="Proteomes" id="UP000244060"/>
    </source>
</evidence>
<accession>A0A2T5JTA0</accession>
<keyword evidence="2" id="KW-1185">Reference proteome</keyword>
<protein>
    <submittedName>
        <fullName evidence="1">Uncharacterized protein</fullName>
    </submittedName>
</protein>
<sequence>MPLAPERQKEQWKVYTRDRRRALREVELMQLSVWVPREARDAVLALLQPHTDRARLISLLAGITPYDRALALGLLQAIGGPLTIEEVEAIVEFRRAGRRAEEAQAAVIRHRLPPALAEPPR</sequence>
<gene>
    <name evidence="1" type="ORF">C8J28_12224</name>
</gene>
<organism evidence="1 2">
    <name type="scientific">Cereibacter azotoformans</name>
    <dbReference type="NCBI Taxonomy" id="43057"/>
    <lineage>
        <taxon>Bacteria</taxon>
        <taxon>Pseudomonadati</taxon>
        <taxon>Pseudomonadota</taxon>
        <taxon>Alphaproteobacteria</taxon>
        <taxon>Rhodobacterales</taxon>
        <taxon>Paracoccaceae</taxon>
        <taxon>Cereibacter</taxon>
    </lineage>
</organism>